<proteinExistence type="inferred from homology"/>
<dbReference type="VEuPathDB" id="TriTrypDB:ECC02_009159"/>
<evidence type="ECO:0000256" key="8">
    <source>
        <dbReference type="ARBA" id="ARBA00023136"/>
    </source>
</evidence>
<dbReference type="VEuPathDB" id="TriTrypDB:TCSYLVIO_002636"/>
<feature type="domain" description="Glycosyl hydrolase family 63 C-terminal" evidence="13">
    <location>
        <begin position="426"/>
        <end position="857"/>
    </location>
</feature>
<dbReference type="VEuPathDB" id="TriTrypDB:BCY84_15874"/>
<keyword evidence="7 12" id="KW-1133">Transmembrane helix</keyword>
<dbReference type="InterPro" id="IPR031335">
    <property type="entry name" value="Glyco_hydro_63_C"/>
</dbReference>
<dbReference type="VEuPathDB" id="TriTrypDB:TcYC6_0014460"/>
<keyword evidence="9" id="KW-0325">Glycoprotein</keyword>
<keyword evidence="6" id="KW-0735">Signal-anchor</keyword>
<dbReference type="GO" id="GO:0006487">
    <property type="term" value="P:protein N-linked glycosylation"/>
    <property type="evidence" value="ECO:0007669"/>
    <property type="project" value="UniProtKB-UniRule"/>
</dbReference>
<evidence type="ECO:0000313" key="18">
    <source>
        <dbReference type="Proteomes" id="UP000583944"/>
    </source>
</evidence>
<evidence type="ECO:0000256" key="6">
    <source>
        <dbReference type="ARBA" id="ARBA00022968"/>
    </source>
</evidence>
<evidence type="ECO:0000256" key="4">
    <source>
        <dbReference type="ARBA" id="ARBA00022801"/>
    </source>
</evidence>
<dbReference type="VEuPathDB" id="TriTrypDB:TcCLB.511803.80"/>
<evidence type="ECO:0000256" key="9">
    <source>
        <dbReference type="ARBA" id="ARBA00023180"/>
    </source>
</evidence>
<dbReference type="GO" id="GO:0005789">
    <property type="term" value="C:endoplasmic reticulum membrane"/>
    <property type="evidence" value="ECO:0007669"/>
    <property type="project" value="UniProtKB-SubCell"/>
</dbReference>
<name>A0A2V2URL5_TRYCR</name>
<dbReference type="EMBL" id="PRFC01000585">
    <property type="protein sequence ID" value="PWU85856.1"/>
    <property type="molecule type" value="Genomic_DNA"/>
</dbReference>
<dbReference type="VEuPathDB" id="TriTrypDB:TCDM_10112"/>
<dbReference type="VEuPathDB" id="TriTrypDB:TcCL_NonESM04060"/>
<dbReference type="VEuPathDB" id="TriTrypDB:TcG_01819"/>
<dbReference type="VEuPathDB" id="TriTrypDB:TcCLB.510895.9"/>
<dbReference type="InterPro" id="IPR012341">
    <property type="entry name" value="6hp_glycosidase-like_sf"/>
</dbReference>
<evidence type="ECO:0000256" key="3">
    <source>
        <dbReference type="ARBA" id="ARBA00022692"/>
    </source>
</evidence>
<dbReference type="Pfam" id="PF03200">
    <property type="entry name" value="Glyco_hydro_63"/>
    <property type="match status" value="1"/>
</dbReference>
<evidence type="ECO:0000256" key="5">
    <source>
        <dbReference type="ARBA" id="ARBA00022824"/>
    </source>
</evidence>
<evidence type="ECO:0000259" key="13">
    <source>
        <dbReference type="Pfam" id="PF03200"/>
    </source>
</evidence>
<comment type="catalytic activity">
    <reaction evidence="12">
        <text>N(4)-(alpha-D-Glc-(1-&gt;2)-alpha-D-Glc-(1-&gt;3)-alpha-D-Glc-(1-&gt;3)-alpha-D-Man-(1-&gt;2)-alpha-D-Man-(1-&gt;2)-alpha-D-Man-(1-&gt;3)-[alpha-D-Man-(1-&gt;2)-alpha-D-Man-(1-&gt;3)-[alpha-D-Man-(1-&gt;2)-alpha-D-Man-(1-&gt;6)]-alpha-D-Man-(1-&gt;6)]-beta-D-Man-(1-&gt;4)-beta-D-GlcNAc-(1-&gt;4)-beta-D-GlcNAc)-L-asparaginyl-[protein] + H2O = N(4)-(alpha-D-Glc-(1-&gt;3)-alpha-D-Glc-(1-&gt;3)-alpha-D-Man-(1-&gt;2)-alpha-D-Man-(1-&gt;2)-alpha-D-Man-(1-&gt;3)-[alpha-D-Man-(1-&gt;2)-alpha-D-Man-(1-&gt;3)-[alpha-D-Man-(1-&gt;2)-alpha-D-Man-(1-&gt;6)]-alpha-D-Man-(1-&gt;6)]-beta-D-Man-(1-&gt;4)-beta-D-GlcNAc-(1-&gt;4)-beta-D-GlcNAc)-L-asparaginyl-[protein] + beta-D-glucose</text>
        <dbReference type="Rhea" id="RHEA:55988"/>
        <dbReference type="Rhea" id="RHEA-COMP:12806"/>
        <dbReference type="Rhea" id="RHEA-COMP:14355"/>
        <dbReference type="ChEBI" id="CHEBI:15377"/>
        <dbReference type="ChEBI" id="CHEBI:15903"/>
        <dbReference type="ChEBI" id="CHEBI:59082"/>
        <dbReference type="ChEBI" id="CHEBI:132537"/>
        <dbReference type="EC" id="3.2.1.106"/>
    </reaction>
</comment>
<feature type="transmembrane region" description="Helical" evidence="12">
    <location>
        <begin position="48"/>
        <end position="68"/>
    </location>
</feature>
<dbReference type="Gene3D" id="1.50.10.10">
    <property type="match status" value="1"/>
</dbReference>
<keyword evidence="5 12" id="KW-0256">Endoplasmic reticulum</keyword>
<dbReference type="InterPro" id="IPR004888">
    <property type="entry name" value="Glycoside_hydrolase_63"/>
</dbReference>
<evidence type="ECO:0000313" key="15">
    <source>
        <dbReference type="EMBL" id="KAF5217979.1"/>
    </source>
</evidence>
<feature type="domain" description="Glycosyl hydrolase family 63 N-terminal" evidence="14">
    <location>
        <begin position="115"/>
        <end position="254"/>
    </location>
</feature>
<dbReference type="GO" id="GO:0004573">
    <property type="term" value="F:Glc3Man9GlcNAc2 oligosaccharide glucosidase activity"/>
    <property type="evidence" value="ECO:0007669"/>
    <property type="project" value="UniProtKB-UniRule"/>
</dbReference>
<dbReference type="Pfam" id="PF16923">
    <property type="entry name" value="Glyco_hydro_63N"/>
    <property type="match status" value="1"/>
</dbReference>
<dbReference type="VEuPathDB" id="TriTrypDB:TCDM_10111"/>
<dbReference type="VEuPathDB" id="TriTrypDB:TcBrA4_0077960"/>
<comment type="similarity">
    <text evidence="2 12">Belongs to the glycosyl hydrolase 63 family.</text>
</comment>
<comment type="caution">
    <text evidence="16">The sequence shown here is derived from an EMBL/GenBank/DDBJ whole genome shotgun (WGS) entry which is preliminary data.</text>
</comment>
<comment type="subcellular location">
    <subcellularLocation>
        <location evidence="1 12">Endoplasmic reticulum membrane</location>
        <topology evidence="1 12">Single-pass type II membrane protein</topology>
    </subcellularLocation>
</comment>
<keyword evidence="10 12" id="KW-0326">Glycosidase</keyword>
<sequence length="865" mass="98339">MYMRDRRPLLADDAANKKVVINKFSGREMQHRLHEETPPPMTIKRASVCVLFFVVVLGIPLGVIYYFTPFFVVENLGCRALEKLWGDDTVRVLEEGYHSYKASPPRFPSLEYNKTMLWGTYEPGLLFAMKTRTPKPVYIGVAWYDEAGLHPVRHKMVDVLSVERRRDSNDTMVSDEKTGAFEAAWTLHDGVHYGHLFVRDGPAKINIEFLKSPPGDSWHVRVHGQMDGAKPIEFFVYVVNEGGDALEPELATTDGSWDPQIKSEFEDADGRREGFNLLLRDDHNPLFTVASWQVYGWRSAEGEFLRGTNLRNVHLNAQSCKIDFSGVERLPLLKTGHETHNVMIFRKRYESDFRVELSMRHASHLVAAGPDATAHQRFMADYESLTTCQLTNAFRAREKEVLYQMRQMLIPWTKGIHVNRKLYINRAFRVLSGALGSWGFWHGRYLYLDPSLDASWDEQGKLTRVQSDEQLREAAFDVSAFGAVASRVGSSYGDMTLTGFHLLFIIRWNKEWTKDAIASWLVGAQESNSGFIPHRAILTAASRAFAPPSARYECLTFAAPPTILLALDQLLRSYQGEAADKEFLEFVLPHLRRWRTWFHKTQSSGDNKMSLEALAAAETTNETEKSSPPRYRWRSRDEYRIPSSGMPDYPRPVCPGYHRMEAHVDLFSWVALLSSIISDVELHLGAAETVPKRLWTVWLDTVHWDAANQRYADRAGCPGDSFSPYIGYVNLYPFLLGIIDNKGRALTIVELAKTELMTRYGLMSVSYDSVRAARDAGLRHENRWMGHVWLSANVLMLHALRTKYIGILGDPAGELFKRLRLCMLEISGGSPMMQEAYNPVTGAAESTVSLVGYRVMLLGLLEDSR</sequence>
<evidence type="ECO:0000256" key="11">
    <source>
        <dbReference type="ARBA" id="ARBA00038888"/>
    </source>
</evidence>
<evidence type="ECO:0000313" key="17">
    <source>
        <dbReference type="Proteomes" id="UP000246078"/>
    </source>
</evidence>
<dbReference type="EMBL" id="JABDHM010000113">
    <property type="protein sequence ID" value="KAF5217979.1"/>
    <property type="molecule type" value="Genomic_DNA"/>
</dbReference>
<evidence type="ECO:0000256" key="2">
    <source>
        <dbReference type="ARBA" id="ARBA00010833"/>
    </source>
</evidence>
<protein>
    <recommendedName>
        <fullName evidence="11 12">Mannosyl-oligosaccharide glucosidase</fullName>
        <ecNumber evidence="11 12">3.2.1.106</ecNumber>
    </recommendedName>
</protein>
<dbReference type="PANTHER" id="PTHR10412:SF11">
    <property type="entry name" value="MANNOSYL-OLIGOSACCHARIDE GLUCOSIDASE"/>
    <property type="match status" value="1"/>
</dbReference>
<accession>A0A2V2URL5</accession>
<dbReference type="EC" id="3.2.1.106" evidence="11 12"/>
<dbReference type="VEuPathDB" id="TriTrypDB:Tc_MARK_1411"/>
<dbReference type="GO" id="GO:0009311">
    <property type="term" value="P:oligosaccharide metabolic process"/>
    <property type="evidence" value="ECO:0007669"/>
    <property type="project" value="UniProtKB-UniRule"/>
</dbReference>
<evidence type="ECO:0000256" key="12">
    <source>
        <dbReference type="RuleBase" id="RU368089"/>
    </source>
</evidence>
<dbReference type="SUPFAM" id="SSF48208">
    <property type="entry name" value="Six-hairpin glycosidases"/>
    <property type="match status" value="1"/>
</dbReference>
<dbReference type="InterPro" id="IPR008928">
    <property type="entry name" value="6-hairpin_glycosidase_sf"/>
</dbReference>
<dbReference type="Proteomes" id="UP000246078">
    <property type="component" value="Unassembled WGS sequence"/>
</dbReference>
<dbReference type="InterPro" id="IPR038518">
    <property type="entry name" value="Glyco_hydro_63N_sf"/>
</dbReference>
<reference evidence="16 17" key="1">
    <citation type="journal article" date="2018" name="Microb. Genom.">
        <title>Expanding an expanded genome: long-read sequencing of Trypanosoma cruzi.</title>
        <authorList>
            <person name="Berna L."/>
            <person name="Rodriguez M."/>
            <person name="Chiribao M.L."/>
            <person name="Parodi-Talice A."/>
            <person name="Pita S."/>
            <person name="Rijo G."/>
            <person name="Alvarez-Valin F."/>
            <person name="Robello C."/>
        </authorList>
    </citation>
    <scope>NUCLEOTIDE SEQUENCE [LARGE SCALE GENOMIC DNA]</scope>
    <source>
        <strain evidence="16 17">TCC</strain>
    </source>
</reference>
<comment type="function">
    <text evidence="12">Cleaves the distal alpha 1,2-linked glucose residue from the Glc(3)Man(9)GlcNAc(2) oligosaccharide precursor.</text>
</comment>
<dbReference type="Proteomes" id="UP000583944">
    <property type="component" value="Unassembled WGS sequence"/>
</dbReference>
<dbReference type="VEuPathDB" id="TriTrypDB:TCSYLVIO_002637"/>
<dbReference type="Gene3D" id="2.70.98.110">
    <property type="entry name" value="Glycosyl hydrolase family 63, N-terminal domain"/>
    <property type="match status" value="1"/>
</dbReference>
<reference evidence="15" key="3">
    <citation type="submission" date="2020-04" db="EMBL/GenBank/DDBJ databases">
        <authorList>
            <person name="Diaz Viraque F."/>
        </authorList>
    </citation>
    <scope>NUCLEOTIDE SEQUENCE</scope>
    <source>
        <strain evidence="15">Berenice</strain>
    </source>
</reference>
<dbReference type="PANTHER" id="PTHR10412">
    <property type="entry name" value="MANNOSYL-OLIGOSACCHARIDE GLUCOSIDASE"/>
    <property type="match status" value="1"/>
</dbReference>
<dbReference type="VEuPathDB" id="TriTrypDB:C4B63_6g209"/>
<organism evidence="16 17">
    <name type="scientific">Trypanosoma cruzi</name>
    <dbReference type="NCBI Taxonomy" id="5693"/>
    <lineage>
        <taxon>Eukaryota</taxon>
        <taxon>Discoba</taxon>
        <taxon>Euglenozoa</taxon>
        <taxon>Kinetoplastea</taxon>
        <taxon>Metakinetoplastina</taxon>
        <taxon>Trypanosomatida</taxon>
        <taxon>Trypanosomatidae</taxon>
        <taxon>Trypanosoma</taxon>
        <taxon>Schizotrypanum</taxon>
    </lineage>
</organism>
<evidence type="ECO:0000256" key="1">
    <source>
        <dbReference type="ARBA" id="ARBA00004648"/>
    </source>
</evidence>
<keyword evidence="8 12" id="KW-0472">Membrane</keyword>
<evidence type="ECO:0000256" key="7">
    <source>
        <dbReference type="ARBA" id="ARBA00022989"/>
    </source>
</evidence>
<dbReference type="VEuPathDB" id="TriTrypDB:C3747_585g3"/>
<evidence type="ECO:0000256" key="10">
    <source>
        <dbReference type="ARBA" id="ARBA00023295"/>
    </source>
</evidence>
<evidence type="ECO:0000259" key="14">
    <source>
        <dbReference type="Pfam" id="PF16923"/>
    </source>
</evidence>
<evidence type="ECO:0000313" key="16">
    <source>
        <dbReference type="EMBL" id="PWU85856.1"/>
    </source>
</evidence>
<keyword evidence="4 12" id="KW-0378">Hydrolase</keyword>
<dbReference type="InterPro" id="IPR031631">
    <property type="entry name" value="Glyco_hydro_63N"/>
</dbReference>
<dbReference type="AlphaFoldDB" id="A0A2V2URL5"/>
<gene>
    <name evidence="16" type="ORF">C3747_585g3</name>
    <name evidence="15" type="ORF">ECC02_009159</name>
</gene>
<dbReference type="VEuPathDB" id="TriTrypDB:TcCLB.509201.10"/>
<reference evidence="15 18" key="2">
    <citation type="journal article" date="2019" name="Genome Biol. Evol.">
        <title>Nanopore Sequencing Significantly Improves Genome Assembly of the Protozoan Parasite Trypanosoma cruzi.</title>
        <authorList>
            <person name="Diaz-Viraque F."/>
            <person name="Pita S."/>
            <person name="Greif G."/>
            <person name="de Souza R.C.M."/>
            <person name="Iraola G."/>
            <person name="Robello C."/>
        </authorList>
    </citation>
    <scope>NUCLEOTIDE SEQUENCE [LARGE SCALE GENOMIC DNA]</scope>
    <source>
        <strain evidence="15 18">Berenice</strain>
    </source>
</reference>
<keyword evidence="3 12" id="KW-0812">Transmembrane</keyword>